<feature type="transmembrane region" description="Helical" evidence="9">
    <location>
        <begin position="169"/>
        <end position="188"/>
    </location>
</feature>
<dbReference type="PANTHER" id="PTHR45453">
    <property type="entry name" value="PHOSPHATE REGULON SENSOR PROTEIN PHOR"/>
    <property type="match status" value="1"/>
</dbReference>
<dbReference type="GO" id="GO:0004721">
    <property type="term" value="F:phosphoprotein phosphatase activity"/>
    <property type="evidence" value="ECO:0007669"/>
    <property type="project" value="TreeGrafter"/>
</dbReference>
<dbReference type="CDD" id="cd06225">
    <property type="entry name" value="HAMP"/>
    <property type="match status" value="1"/>
</dbReference>
<dbReference type="EC" id="2.7.13.3" evidence="3"/>
<dbReference type="EMBL" id="JACHEN010000005">
    <property type="protein sequence ID" value="MBB6214983.1"/>
    <property type="molecule type" value="Genomic_DNA"/>
</dbReference>
<feature type="domain" description="HAMP" evidence="11">
    <location>
        <begin position="190"/>
        <end position="243"/>
    </location>
</feature>
<evidence type="ECO:0000256" key="1">
    <source>
        <dbReference type="ARBA" id="ARBA00000085"/>
    </source>
</evidence>
<dbReference type="PROSITE" id="PS50109">
    <property type="entry name" value="HIS_KIN"/>
    <property type="match status" value="1"/>
</dbReference>
<dbReference type="AlphaFoldDB" id="A0A841KNJ8"/>
<evidence type="ECO:0000259" key="11">
    <source>
        <dbReference type="PROSITE" id="PS50885"/>
    </source>
</evidence>
<comment type="subcellular location">
    <subcellularLocation>
        <location evidence="2">Membrane</location>
    </subcellularLocation>
</comment>
<dbReference type="GO" id="GO:0005886">
    <property type="term" value="C:plasma membrane"/>
    <property type="evidence" value="ECO:0007669"/>
    <property type="project" value="TreeGrafter"/>
</dbReference>
<dbReference type="PRINTS" id="PR00344">
    <property type="entry name" value="BCTRLSENSOR"/>
</dbReference>
<feature type="coiled-coil region" evidence="8">
    <location>
        <begin position="224"/>
        <end position="251"/>
    </location>
</feature>
<dbReference type="PANTHER" id="PTHR45453:SF1">
    <property type="entry name" value="PHOSPHATE REGULON SENSOR PROTEIN PHOR"/>
    <property type="match status" value="1"/>
</dbReference>
<evidence type="ECO:0000256" key="6">
    <source>
        <dbReference type="ARBA" id="ARBA00022777"/>
    </source>
</evidence>
<keyword evidence="9" id="KW-0812">Transmembrane</keyword>
<dbReference type="InterPro" id="IPR004358">
    <property type="entry name" value="Sig_transdc_His_kin-like_C"/>
</dbReference>
<dbReference type="InterPro" id="IPR036097">
    <property type="entry name" value="HisK_dim/P_sf"/>
</dbReference>
<evidence type="ECO:0000256" key="7">
    <source>
        <dbReference type="ARBA" id="ARBA00023012"/>
    </source>
</evidence>
<keyword evidence="9" id="KW-1133">Transmembrane helix</keyword>
<evidence type="ECO:0000256" key="5">
    <source>
        <dbReference type="ARBA" id="ARBA00022679"/>
    </source>
</evidence>
<keyword evidence="9" id="KW-0472">Membrane</keyword>
<feature type="transmembrane region" description="Helical" evidence="9">
    <location>
        <begin position="12"/>
        <end position="32"/>
    </location>
</feature>
<gene>
    <name evidence="12" type="ORF">HNQ80_001072</name>
</gene>
<evidence type="ECO:0000256" key="9">
    <source>
        <dbReference type="SAM" id="Phobius"/>
    </source>
</evidence>
<keyword evidence="6 12" id="KW-0418">Kinase</keyword>
<dbReference type="SUPFAM" id="SSF158472">
    <property type="entry name" value="HAMP domain-like"/>
    <property type="match status" value="1"/>
</dbReference>
<dbReference type="FunFam" id="3.30.565.10:FF:000006">
    <property type="entry name" value="Sensor histidine kinase WalK"/>
    <property type="match status" value="1"/>
</dbReference>
<dbReference type="Pfam" id="PF00672">
    <property type="entry name" value="HAMP"/>
    <property type="match status" value="1"/>
</dbReference>
<dbReference type="Gene3D" id="3.30.565.10">
    <property type="entry name" value="Histidine kinase-like ATPase, C-terminal domain"/>
    <property type="match status" value="1"/>
</dbReference>
<evidence type="ECO:0000256" key="8">
    <source>
        <dbReference type="SAM" id="Coils"/>
    </source>
</evidence>
<dbReference type="InterPro" id="IPR036890">
    <property type="entry name" value="HATPase_C_sf"/>
</dbReference>
<proteinExistence type="predicted"/>
<dbReference type="InterPro" id="IPR003594">
    <property type="entry name" value="HATPase_dom"/>
</dbReference>
<evidence type="ECO:0000256" key="2">
    <source>
        <dbReference type="ARBA" id="ARBA00004370"/>
    </source>
</evidence>
<comment type="caution">
    <text evidence="12">The sequence shown here is derived from an EMBL/GenBank/DDBJ whole genome shotgun (WGS) entry which is preliminary data.</text>
</comment>
<evidence type="ECO:0000313" key="13">
    <source>
        <dbReference type="Proteomes" id="UP000579281"/>
    </source>
</evidence>
<comment type="catalytic activity">
    <reaction evidence="1">
        <text>ATP + protein L-histidine = ADP + protein N-phospho-L-histidine.</text>
        <dbReference type="EC" id="2.7.13.3"/>
    </reaction>
</comment>
<dbReference type="GO" id="GO:0000155">
    <property type="term" value="F:phosphorelay sensor kinase activity"/>
    <property type="evidence" value="ECO:0007669"/>
    <property type="project" value="InterPro"/>
</dbReference>
<dbReference type="CDD" id="cd00082">
    <property type="entry name" value="HisKA"/>
    <property type="match status" value="1"/>
</dbReference>
<dbReference type="Pfam" id="PF00512">
    <property type="entry name" value="HisKA"/>
    <property type="match status" value="1"/>
</dbReference>
<dbReference type="InterPro" id="IPR050351">
    <property type="entry name" value="BphY/WalK/GraS-like"/>
</dbReference>
<organism evidence="12 13">
    <name type="scientific">Anaerosolibacter carboniphilus</name>
    <dbReference type="NCBI Taxonomy" id="1417629"/>
    <lineage>
        <taxon>Bacteria</taxon>
        <taxon>Bacillati</taxon>
        <taxon>Bacillota</taxon>
        <taxon>Clostridia</taxon>
        <taxon>Peptostreptococcales</taxon>
        <taxon>Thermotaleaceae</taxon>
        <taxon>Anaerosolibacter</taxon>
    </lineage>
</organism>
<keyword evidence="13" id="KW-1185">Reference proteome</keyword>
<dbReference type="InterPro" id="IPR003660">
    <property type="entry name" value="HAMP_dom"/>
</dbReference>
<dbReference type="SUPFAM" id="SSF55874">
    <property type="entry name" value="ATPase domain of HSP90 chaperone/DNA topoisomerase II/histidine kinase"/>
    <property type="match status" value="1"/>
</dbReference>
<dbReference type="InterPro" id="IPR005467">
    <property type="entry name" value="His_kinase_dom"/>
</dbReference>
<dbReference type="SUPFAM" id="SSF47384">
    <property type="entry name" value="Homodimeric domain of signal transducing histidine kinase"/>
    <property type="match status" value="1"/>
</dbReference>
<keyword evidence="4" id="KW-0597">Phosphoprotein</keyword>
<dbReference type="SMART" id="SM00387">
    <property type="entry name" value="HATPase_c"/>
    <property type="match status" value="1"/>
</dbReference>
<dbReference type="Gene3D" id="6.10.340.10">
    <property type="match status" value="1"/>
</dbReference>
<keyword evidence="8" id="KW-0175">Coiled coil</keyword>
<sequence length="466" mass="53282">MRISLKTKLSLSYVAVVLLCISLISIFANISFEEHFKEYVIQNQEQRYKEIIASISRQYEEQNKSWRQEGIKNIGMSALEQGLIIRVENIDEQVVWDARTYNNGECEQIIANISKRMSEYYPNLEGKYIEKKFPILHDEIEVGYVEIGHYGPFYFSEHDIMFINDLNKVFMSIGIFSMFFAFVCGVVMSDRLTKPISRVIETARMISKGNFGGRSYEKSSTTEITQLTSTINDLAATLERQENLRMRLTEDVAHELRTPLATVQSHMEAMIDGIWKLDIERLKSCHDEIIRLNGLVGDLERLAEFESENLILNNTAFDITSLVERIVRNFENDFMQKGIEIKFKGESETIFADKDKISQVIVNLLSNALKYTPAGGKAYIHILGNKENIELQVKDTGVGISEENLPYIFERFYRVEKSRNRLTGGAGIGLTITKAIVEAHKGMIRVSSELGRGTEFIVTIPKSRQS</sequence>
<dbReference type="Gene3D" id="1.10.287.130">
    <property type="match status" value="1"/>
</dbReference>
<dbReference type="PROSITE" id="PS50885">
    <property type="entry name" value="HAMP"/>
    <property type="match status" value="1"/>
</dbReference>
<evidence type="ECO:0000259" key="10">
    <source>
        <dbReference type="PROSITE" id="PS50109"/>
    </source>
</evidence>
<dbReference type="GO" id="GO:0016036">
    <property type="term" value="P:cellular response to phosphate starvation"/>
    <property type="evidence" value="ECO:0007669"/>
    <property type="project" value="TreeGrafter"/>
</dbReference>
<keyword evidence="7" id="KW-0902">Two-component regulatory system</keyword>
<evidence type="ECO:0000256" key="3">
    <source>
        <dbReference type="ARBA" id="ARBA00012438"/>
    </source>
</evidence>
<evidence type="ECO:0000313" key="12">
    <source>
        <dbReference type="EMBL" id="MBB6214983.1"/>
    </source>
</evidence>
<reference evidence="12 13" key="1">
    <citation type="submission" date="2020-08" db="EMBL/GenBank/DDBJ databases">
        <title>Genomic Encyclopedia of Type Strains, Phase IV (KMG-IV): sequencing the most valuable type-strain genomes for metagenomic binning, comparative biology and taxonomic classification.</title>
        <authorList>
            <person name="Goeker M."/>
        </authorList>
    </citation>
    <scope>NUCLEOTIDE SEQUENCE [LARGE SCALE GENOMIC DNA]</scope>
    <source>
        <strain evidence="12 13">DSM 103526</strain>
    </source>
</reference>
<dbReference type="CDD" id="cd00075">
    <property type="entry name" value="HATPase"/>
    <property type="match status" value="1"/>
</dbReference>
<protein>
    <recommendedName>
        <fullName evidence="3">histidine kinase</fullName>
        <ecNumber evidence="3">2.7.13.3</ecNumber>
    </recommendedName>
</protein>
<name>A0A841KNJ8_9FIRM</name>
<accession>A0A841KNJ8</accession>
<dbReference type="Pfam" id="PF02518">
    <property type="entry name" value="HATPase_c"/>
    <property type="match status" value="1"/>
</dbReference>
<dbReference type="Proteomes" id="UP000579281">
    <property type="component" value="Unassembled WGS sequence"/>
</dbReference>
<feature type="domain" description="Histidine kinase" evidence="10">
    <location>
        <begin position="251"/>
        <end position="464"/>
    </location>
</feature>
<keyword evidence="5" id="KW-0808">Transferase</keyword>
<dbReference type="SMART" id="SM00388">
    <property type="entry name" value="HisKA"/>
    <property type="match status" value="1"/>
</dbReference>
<dbReference type="InterPro" id="IPR003661">
    <property type="entry name" value="HisK_dim/P_dom"/>
</dbReference>
<evidence type="ECO:0000256" key="4">
    <source>
        <dbReference type="ARBA" id="ARBA00022553"/>
    </source>
</evidence>
<dbReference type="SMART" id="SM00304">
    <property type="entry name" value="HAMP"/>
    <property type="match status" value="1"/>
</dbReference>